<feature type="transmembrane region" description="Helical" evidence="6">
    <location>
        <begin position="12"/>
        <end position="31"/>
    </location>
</feature>
<evidence type="ECO:0000256" key="6">
    <source>
        <dbReference type="SAM" id="Phobius"/>
    </source>
</evidence>
<name>A0A429XZX9_9BACI</name>
<evidence type="ECO:0000256" key="4">
    <source>
        <dbReference type="ARBA" id="ARBA00022989"/>
    </source>
</evidence>
<evidence type="ECO:0000256" key="2">
    <source>
        <dbReference type="ARBA" id="ARBA00022475"/>
    </source>
</evidence>
<keyword evidence="5 6" id="KW-0472">Membrane</keyword>
<keyword evidence="2" id="KW-1003">Cell membrane</keyword>
<dbReference type="InterPro" id="IPR010432">
    <property type="entry name" value="RDD"/>
</dbReference>
<dbReference type="OrthoDB" id="1450430at2"/>
<comment type="caution">
    <text evidence="8">The sequence shown here is derived from an EMBL/GenBank/DDBJ whole genome shotgun (WGS) entry which is preliminary data.</text>
</comment>
<evidence type="ECO:0000256" key="1">
    <source>
        <dbReference type="ARBA" id="ARBA00004651"/>
    </source>
</evidence>
<evidence type="ECO:0000256" key="3">
    <source>
        <dbReference type="ARBA" id="ARBA00022692"/>
    </source>
</evidence>
<dbReference type="AlphaFoldDB" id="A0A429XZX9"/>
<keyword evidence="4 6" id="KW-1133">Transmembrane helix</keyword>
<organism evidence="8 9">
    <name type="scientific">Siminovitchia acidinfaciens</name>
    <dbReference type="NCBI Taxonomy" id="2321395"/>
    <lineage>
        <taxon>Bacteria</taxon>
        <taxon>Bacillati</taxon>
        <taxon>Bacillota</taxon>
        <taxon>Bacilli</taxon>
        <taxon>Bacillales</taxon>
        <taxon>Bacillaceae</taxon>
        <taxon>Siminovitchia</taxon>
    </lineage>
</organism>
<dbReference type="Pfam" id="PF06271">
    <property type="entry name" value="RDD"/>
    <property type="match status" value="1"/>
</dbReference>
<evidence type="ECO:0000313" key="8">
    <source>
        <dbReference type="EMBL" id="RST74345.1"/>
    </source>
</evidence>
<keyword evidence="9" id="KW-1185">Reference proteome</keyword>
<dbReference type="EMBL" id="QYTV02000004">
    <property type="protein sequence ID" value="RST74345.1"/>
    <property type="molecule type" value="Genomic_DNA"/>
</dbReference>
<dbReference type="Proteomes" id="UP000287156">
    <property type="component" value="Unassembled WGS sequence"/>
</dbReference>
<feature type="domain" description="RDD" evidence="7">
    <location>
        <begin position="7"/>
        <end position="161"/>
    </location>
</feature>
<sequence length="170" mass="19475">MQGVLTVKRLAAYTIDFLILATVLLGLQLLISLVTGGWPFNQFRSGVQIEIWVLCTMSIPVWTYFITHEFRKQKTIGKKMLKLRVTRSDGGRLTLWQAWLRTLIKLLPWELTHIIVLVPVPWWEPGAEPNNFIYIPNALILIYIICLYVTTGRKGPQDLIAATLVKVDET</sequence>
<reference evidence="8" key="1">
    <citation type="submission" date="2018-12" db="EMBL/GenBank/DDBJ databases">
        <authorList>
            <person name="Sun L."/>
            <person name="Chen Z."/>
        </authorList>
    </citation>
    <scope>NUCLEOTIDE SEQUENCE [LARGE SCALE GENOMIC DNA]</scope>
    <source>
        <strain evidence="8">3-2-2</strain>
    </source>
</reference>
<evidence type="ECO:0000256" key="5">
    <source>
        <dbReference type="ARBA" id="ARBA00023136"/>
    </source>
</evidence>
<feature type="transmembrane region" description="Helical" evidence="6">
    <location>
        <begin position="102"/>
        <end position="120"/>
    </location>
</feature>
<evidence type="ECO:0000313" key="9">
    <source>
        <dbReference type="Proteomes" id="UP000287156"/>
    </source>
</evidence>
<dbReference type="GO" id="GO:0005886">
    <property type="term" value="C:plasma membrane"/>
    <property type="evidence" value="ECO:0007669"/>
    <property type="project" value="UniProtKB-SubCell"/>
</dbReference>
<accession>A0A429XZX9</accession>
<feature type="transmembrane region" description="Helical" evidence="6">
    <location>
        <begin position="51"/>
        <end position="70"/>
    </location>
</feature>
<dbReference type="PANTHER" id="PTHR36115">
    <property type="entry name" value="PROLINE-RICH ANTIGEN HOMOLOG-RELATED"/>
    <property type="match status" value="1"/>
</dbReference>
<proteinExistence type="predicted"/>
<gene>
    <name evidence="8" type="ORF">D4T97_011795</name>
</gene>
<feature type="transmembrane region" description="Helical" evidence="6">
    <location>
        <begin position="132"/>
        <end position="150"/>
    </location>
</feature>
<comment type="subcellular location">
    <subcellularLocation>
        <location evidence="1">Cell membrane</location>
        <topology evidence="1">Multi-pass membrane protein</topology>
    </subcellularLocation>
</comment>
<evidence type="ECO:0000259" key="7">
    <source>
        <dbReference type="Pfam" id="PF06271"/>
    </source>
</evidence>
<dbReference type="InterPro" id="IPR051791">
    <property type="entry name" value="Pra-immunoreactive"/>
</dbReference>
<protein>
    <submittedName>
        <fullName evidence="8">RDD family protein</fullName>
    </submittedName>
</protein>
<keyword evidence="3 6" id="KW-0812">Transmembrane</keyword>